<dbReference type="GeneID" id="17043710"/>
<dbReference type="Pfam" id="PF00582">
    <property type="entry name" value="Usp"/>
    <property type="match status" value="1"/>
</dbReference>
<evidence type="ECO:0000313" key="3">
    <source>
        <dbReference type="Proteomes" id="UP000007264"/>
    </source>
</evidence>
<dbReference type="AlphaFoldDB" id="I0Z4Y7"/>
<dbReference type="OrthoDB" id="843225at2759"/>
<feature type="domain" description="UspA" evidence="1">
    <location>
        <begin position="4"/>
        <end position="141"/>
    </location>
</feature>
<reference evidence="2 3" key="1">
    <citation type="journal article" date="2012" name="Genome Biol.">
        <title>The genome of the polar eukaryotic microalga coccomyxa subellipsoidea reveals traits of cold adaptation.</title>
        <authorList>
            <person name="Blanc G."/>
            <person name="Agarkova I."/>
            <person name="Grimwood J."/>
            <person name="Kuo A."/>
            <person name="Brueggeman A."/>
            <person name="Dunigan D."/>
            <person name="Gurnon J."/>
            <person name="Ladunga I."/>
            <person name="Lindquist E."/>
            <person name="Lucas S."/>
            <person name="Pangilinan J."/>
            <person name="Proschold T."/>
            <person name="Salamov A."/>
            <person name="Schmutz J."/>
            <person name="Weeks D."/>
            <person name="Yamada T."/>
            <person name="Claverie J.M."/>
            <person name="Grigoriev I."/>
            <person name="Van Etten J."/>
            <person name="Lomsadze A."/>
            <person name="Borodovsky M."/>
        </authorList>
    </citation>
    <scope>NUCLEOTIDE SEQUENCE [LARGE SCALE GENOMIC DNA]</scope>
    <source>
        <strain evidence="2 3">C-169</strain>
    </source>
</reference>
<dbReference type="Proteomes" id="UP000007264">
    <property type="component" value="Unassembled WGS sequence"/>
</dbReference>
<dbReference type="PANTHER" id="PTHR31964:SF113">
    <property type="entry name" value="USPA DOMAIN-CONTAINING PROTEIN"/>
    <property type="match status" value="1"/>
</dbReference>
<dbReference type="STRING" id="574566.I0Z4Y7"/>
<sequence>MANRALVIAVDNTMECLLAIDFVLEHFPKGYKYHIVHVVPRPLPGISPNREKVAETEEYMNKFFIPRAAMGQADEVVGTILESEPDGSRATGKAICEYVAKIDADALVLMRMQKSSLDRFFLGSVTEYCAKHCRKPVIIVPQRAY</sequence>
<dbReference type="RefSeq" id="XP_005650250.1">
    <property type="nucleotide sequence ID" value="XM_005650193.1"/>
</dbReference>
<evidence type="ECO:0000313" key="2">
    <source>
        <dbReference type="EMBL" id="EIE25706.1"/>
    </source>
</evidence>
<dbReference type="EMBL" id="AGSI01000003">
    <property type="protein sequence ID" value="EIE25706.1"/>
    <property type="molecule type" value="Genomic_DNA"/>
</dbReference>
<protein>
    <submittedName>
        <fullName evidence="2">Adenine nucleotide alpha hydrolases-like protein</fullName>
    </submittedName>
</protein>
<dbReference type="Gene3D" id="3.40.50.620">
    <property type="entry name" value="HUPs"/>
    <property type="match status" value="1"/>
</dbReference>
<dbReference type="CDD" id="cd23659">
    <property type="entry name" value="USP_At3g01520-like"/>
    <property type="match status" value="1"/>
</dbReference>
<name>I0Z4Y7_COCSC</name>
<dbReference type="SUPFAM" id="SSF52402">
    <property type="entry name" value="Adenine nucleotide alpha hydrolases-like"/>
    <property type="match status" value="1"/>
</dbReference>
<organism evidence="2 3">
    <name type="scientific">Coccomyxa subellipsoidea (strain C-169)</name>
    <name type="common">Green microalga</name>
    <dbReference type="NCBI Taxonomy" id="574566"/>
    <lineage>
        <taxon>Eukaryota</taxon>
        <taxon>Viridiplantae</taxon>
        <taxon>Chlorophyta</taxon>
        <taxon>core chlorophytes</taxon>
        <taxon>Trebouxiophyceae</taxon>
        <taxon>Trebouxiophyceae incertae sedis</taxon>
        <taxon>Coccomyxaceae</taxon>
        <taxon>Coccomyxa</taxon>
        <taxon>Coccomyxa subellipsoidea</taxon>
    </lineage>
</organism>
<keyword evidence="3" id="KW-1185">Reference proteome</keyword>
<comment type="caution">
    <text evidence="2">The sequence shown here is derived from an EMBL/GenBank/DDBJ whole genome shotgun (WGS) entry which is preliminary data.</text>
</comment>
<dbReference type="GO" id="GO:0016787">
    <property type="term" value="F:hydrolase activity"/>
    <property type="evidence" value="ECO:0007669"/>
    <property type="project" value="UniProtKB-KW"/>
</dbReference>
<dbReference type="PANTHER" id="PTHR31964">
    <property type="entry name" value="ADENINE NUCLEOTIDE ALPHA HYDROLASES-LIKE SUPERFAMILY PROTEIN"/>
    <property type="match status" value="1"/>
</dbReference>
<dbReference type="InterPro" id="IPR014729">
    <property type="entry name" value="Rossmann-like_a/b/a_fold"/>
</dbReference>
<dbReference type="InterPro" id="IPR006016">
    <property type="entry name" value="UspA"/>
</dbReference>
<dbReference type="KEGG" id="csl:COCSUDRAFT_60722"/>
<evidence type="ECO:0000259" key="1">
    <source>
        <dbReference type="Pfam" id="PF00582"/>
    </source>
</evidence>
<proteinExistence type="predicted"/>
<gene>
    <name evidence="2" type="ORF">COCSUDRAFT_60722</name>
</gene>
<accession>I0Z4Y7</accession>